<dbReference type="InterPro" id="IPR036888">
    <property type="entry name" value="DNA_integrity_DisA_N_sf"/>
</dbReference>
<feature type="transmembrane region" description="Helical" evidence="6">
    <location>
        <begin position="29"/>
        <end position="52"/>
    </location>
</feature>
<keyword evidence="4" id="KW-0547">Nucleotide-binding</keyword>
<comment type="catalytic activity">
    <reaction evidence="1">
        <text>2 ATP = 3',3'-c-di-AMP + 2 diphosphate</text>
        <dbReference type="Rhea" id="RHEA:35655"/>
        <dbReference type="ChEBI" id="CHEBI:30616"/>
        <dbReference type="ChEBI" id="CHEBI:33019"/>
        <dbReference type="ChEBI" id="CHEBI:71500"/>
        <dbReference type="EC" id="2.7.7.85"/>
    </reaction>
</comment>
<evidence type="ECO:0000256" key="1">
    <source>
        <dbReference type="ARBA" id="ARBA00000877"/>
    </source>
</evidence>
<dbReference type="SUPFAM" id="SSF143597">
    <property type="entry name" value="YojJ-like"/>
    <property type="match status" value="1"/>
</dbReference>
<dbReference type="PROSITE" id="PS51794">
    <property type="entry name" value="DAC"/>
    <property type="match status" value="1"/>
</dbReference>
<evidence type="ECO:0000259" key="7">
    <source>
        <dbReference type="PROSITE" id="PS51794"/>
    </source>
</evidence>
<keyword evidence="3" id="KW-0548">Nucleotidyltransferase</keyword>
<dbReference type="PANTHER" id="PTHR34185:SF1">
    <property type="entry name" value="DIADENYLATE CYCLASE"/>
    <property type="match status" value="1"/>
</dbReference>
<accession>A0A9Q3L881</accession>
<reference evidence="8" key="1">
    <citation type="journal article" date="2021" name="Genes Genomics">
        <title>Comparative genomic analysis of Mycoplasma anatis strains.</title>
        <authorList>
            <person name="Zhou Q."/>
            <person name="Mai K."/>
            <person name="Yang D."/>
            <person name="Liu J."/>
            <person name="Yan Z."/>
            <person name="Luo C."/>
            <person name="Tan Y."/>
            <person name="Cao S."/>
            <person name="Zhou Q."/>
            <person name="Chen L."/>
            <person name="Chen F."/>
        </authorList>
    </citation>
    <scope>NUCLEOTIDE SEQUENCE</scope>
    <source>
        <strain evidence="8">DP07</strain>
    </source>
</reference>
<dbReference type="GO" id="GO:0005524">
    <property type="term" value="F:ATP binding"/>
    <property type="evidence" value="ECO:0007669"/>
    <property type="project" value="UniProtKB-KW"/>
</dbReference>
<protein>
    <submittedName>
        <fullName evidence="8">Diadenylate cyclase</fullName>
    </submittedName>
</protein>
<dbReference type="GO" id="GO:0006171">
    <property type="term" value="P:cAMP biosynthetic process"/>
    <property type="evidence" value="ECO:0007669"/>
    <property type="project" value="InterPro"/>
</dbReference>
<dbReference type="Proteomes" id="UP000746160">
    <property type="component" value="Unassembled WGS sequence"/>
</dbReference>
<evidence type="ECO:0000313" key="9">
    <source>
        <dbReference type="Proteomes" id="UP000746160"/>
    </source>
</evidence>
<dbReference type="InterPro" id="IPR003390">
    <property type="entry name" value="DNA_integrity_scan_DisA_N"/>
</dbReference>
<evidence type="ECO:0000256" key="2">
    <source>
        <dbReference type="ARBA" id="ARBA00022679"/>
    </source>
</evidence>
<gene>
    <name evidence="8" type="ORF">MADP07_00428</name>
</gene>
<keyword evidence="6" id="KW-0812">Transmembrane</keyword>
<evidence type="ECO:0000256" key="3">
    <source>
        <dbReference type="ARBA" id="ARBA00022695"/>
    </source>
</evidence>
<keyword evidence="6" id="KW-1133">Transmembrane helix</keyword>
<dbReference type="Pfam" id="PF02457">
    <property type="entry name" value="DAC"/>
    <property type="match status" value="1"/>
</dbReference>
<dbReference type="PIRSF" id="PIRSF004793">
    <property type="entry name" value="UCP004793"/>
    <property type="match status" value="1"/>
</dbReference>
<sequence length="216" mass="23891">MLVNVLKDVSNTVATASVSTGKMLETTQLILLIIITALVSFILILVGLPKLLELIKSKMMKSKYDKLGRSTQVRLINQLREAVAFLSKNKVGAIVTIENSDNIDNLRTDGVIINANISSSLLISIFNKESPLHDGAVVIRNNKIYYASTFYKITRKSMDNKYGSRHRAAMGISEICDATTIVVSEETGTISIAKNGNIVPIKLEEFQEQLIKYLKD</sequence>
<organism evidence="8 9">
    <name type="scientific">Mycoplasmopsis anatis</name>
    <dbReference type="NCBI Taxonomy" id="171279"/>
    <lineage>
        <taxon>Bacteria</taxon>
        <taxon>Bacillati</taxon>
        <taxon>Mycoplasmatota</taxon>
        <taxon>Mycoplasmoidales</taxon>
        <taxon>Metamycoplasmataceae</taxon>
        <taxon>Mycoplasmopsis</taxon>
    </lineage>
</organism>
<keyword evidence="6" id="KW-0472">Membrane</keyword>
<dbReference type="PANTHER" id="PTHR34185">
    <property type="entry name" value="DIADENYLATE CYCLASE"/>
    <property type="match status" value="1"/>
</dbReference>
<name>A0A9Q3L881_9BACT</name>
<evidence type="ECO:0000256" key="4">
    <source>
        <dbReference type="ARBA" id="ARBA00022741"/>
    </source>
</evidence>
<dbReference type="GO" id="GO:0106408">
    <property type="term" value="F:diadenylate cyclase activity"/>
    <property type="evidence" value="ECO:0007669"/>
    <property type="project" value="UniProtKB-EC"/>
</dbReference>
<feature type="domain" description="DAC" evidence="7">
    <location>
        <begin position="57"/>
        <end position="205"/>
    </location>
</feature>
<dbReference type="InterPro" id="IPR050338">
    <property type="entry name" value="DisA"/>
</dbReference>
<evidence type="ECO:0000313" key="8">
    <source>
        <dbReference type="EMBL" id="MBW0602703.1"/>
    </source>
</evidence>
<keyword evidence="5" id="KW-0067">ATP-binding</keyword>
<keyword evidence="2" id="KW-0808">Transferase</keyword>
<evidence type="ECO:0000256" key="6">
    <source>
        <dbReference type="SAM" id="Phobius"/>
    </source>
</evidence>
<evidence type="ECO:0000256" key="5">
    <source>
        <dbReference type="ARBA" id="ARBA00022840"/>
    </source>
</evidence>
<comment type="caution">
    <text evidence="8">The sequence shown here is derived from an EMBL/GenBank/DDBJ whole genome shotgun (WGS) entry which is preliminary data.</text>
</comment>
<proteinExistence type="predicted"/>
<dbReference type="EMBL" id="JABZFG010000005">
    <property type="protein sequence ID" value="MBW0602703.1"/>
    <property type="molecule type" value="Genomic_DNA"/>
</dbReference>
<dbReference type="GO" id="GO:0004016">
    <property type="term" value="F:adenylate cyclase activity"/>
    <property type="evidence" value="ECO:0007669"/>
    <property type="project" value="InterPro"/>
</dbReference>
<dbReference type="Gene3D" id="3.40.1700.10">
    <property type="entry name" value="DNA integrity scanning protein, DisA, N-terminal domain"/>
    <property type="match status" value="1"/>
</dbReference>
<dbReference type="InterPro" id="IPR014046">
    <property type="entry name" value="C-di-AMP_synthase"/>
</dbReference>
<dbReference type="AlphaFoldDB" id="A0A9Q3L881"/>